<dbReference type="WBParaSite" id="PgB03_g102_t01">
    <property type="protein sequence ID" value="PgB03_g102_t01"/>
    <property type="gene ID" value="PgB03_g102"/>
</dbReference>
<evidence type="ECO:0000313" key="2">
    <source>
        <dbReference type="WBParaSite" id="PgB03_g102_t01"/>
    </source>
</evidence>
<proteinExistence type="predicted"/>
<sequence>MANHRSLRDYRSKFQFTLILISSTHAIRKRNQASTPPAEALRRMTETRMILTMLKPMMQRLSDELCFLLLASLKTLHKWGALSICSQVRCHSLSDSFICLHRNMFYKSCN</sequence>
<protein>
    <submittedName>
        <fullName evidence="2">Uncharacterized protein</fullName>
    </submittedName>
</protein>
<reference evidence="2" key="1">
    <citation type="submission" date="2022-11" db="UniProtKB">
        <authorList>
            <consortium name="WormBaseParasite"/>
        </authorList>
    </citation>
    <scope>IDENTIFICATION</scope>
</reference>
<organism evidence="1 2">
    <name type="scientific">Parascaris univalens</name>
    <name type="common">Nematode worm</name>
    <dbReference type="NCBI Taxonomy" id="6257"/>
    <lineage>
        <taxon>Eukaryota</taxon>
        <taxon>Metazoa</taxon>
        <taxon>Ecdysozoa</taxon>
        <taxon>Nematoda</taxon>
        <taxon>Chromadorea</taxon>
        <taxon>Rhabditida</taxon>
        <taxon>Spirurina</taxon>
        <taxon>Ascaridomorpha</taxon>
        <taxon>Ascaridoidea</taxon>
        <taxon>Ascarididae</taxon>
        <taxon>Parascaris</taxon>
    </lineage>
</organism>
<dbReference type="AlphaFoldDB" id="A0A914ZIP2"/>
<keyword evidence="1" id="KW-1185">Reference proteome</keyword>
<evidence type="ECO:0000313" key="1">
    <source>
        <dbReference type="Proteomes" id="UP000887569"/>
    </source>
</evidence>
<dbReference type="Proteomes" id="UP000887569">
    <property type="component" value="Unplaced"/>
</dbReference>
<accession>A0A914ZIP2</accession>
<name>A0A914ZIP2_PARUN</name>